<evidence type="ECO:0000313" key="3">
    <source>
        <dbReference type="Proteomes" id="UP000241890"/>
    </source>
</evidence>
<reference evidence="2 3" key="1">
    <citation type="submission" date="2017-12" db="EMBL/GenBank/DDBJ databases">
        <title>Sequencing, de novo assembly and annotation of complete genome of a new Thraustochytrid species, strain FCC1311.</title>
        <authorList>
            <person name="Sedici K."/>
            <person name="Godart F."/>
            <person name="Aiese Cigliano R."/>
            <person name="Sanseverino W."/>
            <person name="Barakat M."/>
            <person name="Ortet P."/>
            <person name="Marechal E."/>
            <person name="Cagnac O."/>
            <person name="Amato A."/>
        </authorList>
    </citation>
    <scope>NUCLEOTIDE SEQUENCE [LARGE SCALE GENOMIC DNA]</scope>
</reference>
<dbReference type="Proteomes" id="UP000241890">
    <property type="component" value="Unassembled WGS sequence"/>
</dbReference>
<evidence type="ECO:0000256" key="1">
    <source>
        <dbReference type="SAM" id="MobiDB-lite"/>
    </source>
</evidence>
<dbReference type="EMBL" id="BEYU01000001">
    <property type="protein sequence ID" value="GBG23901.1"/>
    <property type="molecule type" value="Genomic_DNA"/>
</dbReference>
<name>A0A2R5G786_9STRA</name>
<feature type="compositionally biased region" description="Polar residues" evidence="1">
    <location>
        <begin position="72"/>
        <end position="83"/>
    </location>
</feature>
<protein>
    <submittedName>
        <fullName evidence="2">Uncharacterized protein</fullName>
    </submittedName>
</protein>
<dbReference type="InParanoid" id="A0A2R5G786"/>
<gene>
    <name evidence="2" type="ORF">FCC1311_001202</name>
</gene>
<organism evidence="2 3">
    <name type="scientific">Hondaea fermentalgiana</name>
    <dbReference type="NCBI Taxonomy" id="2315210"/>
    <lineage>
        <taxon>Eukaryota</taxon>
        <taxon>Sar</taxon>
        <taxon>Stramenopiles</taxon>
        <taxon>Bigyra</taxon>
        <taxon>Labyrinthulomycetes</taxon>
        <taxon>Thraustochytrida</taxon>
        <taxon>Thraustochytriidae</taxon>
        <taxon>Hondaea</taxon>
    </lineage>
</organism>
<proteinExistence type="predicted"/>
<sequence>MASFLEDGWQLEQASNSTSAVDGQCKAPSVELRDECEAWIQNAVCTALLCVSPGRCGEASVIDGGPRDEPNRQWQYGNGTMATSGDKLS</sequence>
<accession>A0A2R5G786</accession>
<dbReference type="AlphaFoldDB" id="A0A2R5G786"/>
<feature type="region of interest" description="Disordered" evidence="1">
    <location>
        <begin position="61"/>
        <end position="89"/>
    </location>
</feature>
<keyword evidence="3" id="KW-1185">Reference proteome</keyword>
<comment type="caution">
    <text evidence="2">The sequence shown here is derived from an EMBL/GenBank/DDBJ whole genome shotgun (WGS) entry which is preliminary data.</text>
</comment>
<evidence type="ECO:0000313" key="2">
    <source>
        <dbReference type="EMBL" id="GBG23901.1"/>
    </source>
</evidence>